<evidence type="ECO:0000256" key="5">
    <source>
        <dbReference type="RuleBase" id="RU369002"/>
    </source>
</evidence>
<gene>
    <name evidence="6" type="ORF">CTOB1V02_LOCUS3149</name>
</gene>
<sequence>ADDIKTRGKEVCRTADEFTKLYYDALKKKKAGLQRLYMDNGTLIYNGNCISGSENISKFLNRLPEPKVTLENFDAQPVHDEVVAGQKTILLTCAGNIRFGDDGVDRSFNQAFLITAVDDKWKIVSDDFRIQEPLVSIS</sequence>
<dbReference type="GO" id="GO:0005634">
    <property type="term" value="C:nucleus"/>
    <property type="evidence" value="ECO:0007669"/>
    <property type="project" value="UniProtKB-SubCell"/>
</dbReference>
<dbReference type="GO" id="GO:0015031">
    <property type="term" value="P:protein transport"/>
    <property type="evidence" value="ECO:0007669"/>
    <property type="project" value="UniProtKB-KW"/>
</dbReference>
<evidence type="ECO:0000256" key="2">
    <source>
        <dbReference type="ARBA" id="ARBA00022927"/>
    </source>
</evidence>
<dbReference type="Pfam" id="PF02136">
    <property type="entry name" value="NTF2"/>
    <property type="match status" value="1"/>
</dbReference>
<dbReference type="FunFam" id="3.10.450.50:FF:000006">
    <property type="entry name" value="NTF2-related export protein 2 isoform 1"/>
    <property type="match status" value="1"/>
</dbReference>
<dbReference type="GO" id="GO:0005737">
    <property type="term" value="C:cytoplasm"/>
    <property type="evidence" value="ECO:0007669"/>
    <property type="project" value="UniProtKB-SubCell"/>
</dbReference>
<comment type="function">
    <text evidence="5">Has a role in nuclear-cytoplasmic transport of proteins and mRNAs.</text>
</comment>
<keyword evidence="1 5" id="KW-0813">Transport</keyword>
<dbReference type="CDD" id="cd00780">
    <property type="entry name" value="NTF2"/>
    <property type="match status" value="1"/>
</dbReference>
<evidence type="ECO:0000256" key="4">
    <source>
        <dbReference type="ARBA" id="ARBA00070836"/>
    </source>
</evidence>
<dbReference type="GO" id="GO:0051028">
    <property type="term" value="P:mRNA transport"/>
    <property type="evidence" value="ECO:0007669"/>
    <property type="project" value="UniProtKB-UniRule"/>
</dbReference>
<name>A0A7R8WAB3_9CRUS</name>
<dbReference type="SUPFAM" id="SSF54427">
    <property type="entry name" value="NTF2-like"/>
    <property type="match status" value="1"/>
</dbReference>
<reference evidence="6" key="1">
    <citation type="submission" date="2020-11" db="EMBL/GenBank/DDBJ databases">
        <authorList>
            <person name="Tran Van P."/>
        </authorList>
    </citation>
    <scope>NUCLEOTIDE SEQUENCE</scope>
</reference>
<dbReference type="InterPro" id="IPR045875">
    <property type="entry name" value="NTF2"/>
</dbReference>
<comment type="subcellular location">
    <subcellularLocation>
        <location evidence="5">Cytoplasm</location>
    </subcellularLocation>
    <subcellularLocation>
        <location evidence="5">Nucleus</location>
    </subcellularLocation>
</comment>
<protein>
    <recommendedName>
        <fullName evidence="4 5">NTF2-related export protein</fullName>
    </recommendedName>
</protein>
<keyword evidence="2 5" id="KW-0653">Protein transport</keyword>
<dbReference type="PROSITE" id="PS50177">
    <property type="entry name" value="NTF2_DOMAIN"/>
    <property type="match status" value="1"/>
</dbReference>
<feature type="non-terminal residue" evidence="6">
    <location>
        <position position="1"/>
    </location>
</feature>
<dbReference type="AlphaFoldDB" id="A0A7R8WAB3"/>
<dbReference type="EMBL" id="OB660523">
    <property type="protein sequence ID" value="CAD7225203.1"/>
    <property type="molecule type" value="Genomic_DNA"/>
</dbReference>
<proteinExistence type="predicted"/>
<evidence type="ECO:0000256" key="1">
    <source>
        <dbReference type="ARBA" id="ARBA00022448"/>
    </source>
</evidence>
<keyword evidence="5" id="KW-0963">Cytoplasm</keyword>
<dbReference type="InterPro" id="IPR002075">
    <property type="entry name" value="NTF2_dom"/>
</dbReference>
<dbReference type="InterPro" id="IPR018222">
    <property type="entry name" value="Nuclear_transport_factor_2_euk"/>
</dbReference>
<dbReference type="OrthoDB" id="25408at2759"/>
<dbReference type="Gene3D" id="3.10.450.50">
    <property type="match status" value="1"/>
</dbReference>
<keyword evidence="3 5" id="KW-0539">Nucleus</keyword>
<evidence type="ECO:0000313" key="6">
    <source>
        <dbReference type="EMBL" id="CAD7225203.1"/>
    </source>
</evidence>
<dbReference type="InterPro" id="IPR032710">
    <property type="entry name" value="NTF2-like_dom_sf"/>
</dbReference>
<accession>A0A7R8WAB3</accession>
<dbReference type="GO" id="GO:0006913">
    <property type="term" value="P:nucleocytoplasmic transport"/>
    <property type="evidence" value="ECO:0007669"/>
    <property type="project" value="UniProtKB-UniRule"/>
</dbReference>
<evidence type="ECO:0000256" key="3">
    <source>
        <dbReference type="ARBA" id="ARBA00023242"/>
    </source>
</evidence>
<organism evidence="6">
    <name type="scientific">Cyprideis torosa</name>
    <dbReference type="NCBI Taxonomy" id="163714"/>
    <lineage>
        <taxon>Eukaryota</taxon>
        <taxon>Metazoa</taxon>
        <taxon>Ecdysozoa</taxon>
        <taxon>Arthropoda</taxon>
        <taxon>Crustacea</taxon>
        <taxon>Oligostraca</taxon>
        <taxon>Ostracoda</taxon>
        <taxon>Podocopa</taxon>
        <taxon>Podocopida</taxon>
        <taxon>Cytherocopina</taxon>
        <taxon>Cytheroidea</taxon>
        <taxon>Cytherideidae</taxon>
        <taxon>Cyprideis</taxon>
    </lineage>
</organism>
<dbReference type="PANTHER" id="PTHR12612">
    <property type="entry name" value="NUCLEAR TRANSPORT FACTOR 2"/>
    <property type="match status" value="1"/>
</dbReference>